<dbReference type="EMBL" id="GL888528">
    <property type="protein sequence ID" value="EGI59779.1"/>
    <property type="molecule type" value="Genomic_DNA"/>
</dbReference>
<evidence type="ECO:0000256" key="1">
    <source>
        <dbReference type="SAM" id="MobiDB-lite"/>
    </source>
</evidence>
<gene>
    <name evidence="2" type="ORF">G5I_12066</name>
</gene>
<name>F4X1A7_ACREC</name>
<protein>
    <submittedName>
        <fullName evidence="2">Uncharacterized protein</fullName>
    </submittedName>
</protein>
<dbReference type="AlphaFoldDB" id="F4X1A7"/>
<reference evidence="2" key="1">
    <citation type="submission" date="2011-02" db="EMBL/GenBank/DDBJ databases">
        <title>The genome of the leaf-cutting ant Acromyrmex echinatior suggests key adaptations to social evolution and fungus farming.</title>
        <authorList>
            <person name="Nygaard S."/>
            <person name="Zhang G."/>
        </authorList>
    </citation>
    <scope>NUCLEOTIDE SEQUENCE</scope>
</reference>
<organism evidence="3">
    <name type="scientific">Acromyrmex echinatior</name>
    <name type="common">Panamanian leafcutter ant</name>
    <name type="synonym">Acromyrmex octospinosus echinatior</name>
    <dbReference type="NCBI Taxonomy" id="103372"/>
    <lineage>
        <taxon>Eukaryota</taxon>
        <taxon>Metazoa</taxon>
        <taxon>Ecdysozoa</taxon>
        <taxon>Arthropoda</taxon>
        <taxon>Hexapoda</taxon>
        <taxon>Insecta</taxon>
        <taxon>Pterygota</taxon>
        <taxon>Neoptera</taxon>
        <taxon>Endopterygota</taxon>
        <taxon>Hymenoptera</taxon>
        <taxon>Apocrita</taxon>
        <taxon>Aculeata</taxon>
        <taxon>Formicoidea</taxon>
        <taxon>Formicidae</taxon>
        <taxon>Myrmicinae</taxon>
        <taxon>Acromyrmex</taxon>
    </lineage>
</organism>
<accession>F4X1A7</accession>
<feature type="region of interest" description="Disordered" evidence="1">
    <location>
        <begin position="42"/>
        <end position="61"/>
    </location>
</feature>
<proteinExistence type="predicted"/>
<keyword evidence="3" id="KW-1185">Reference proteome</keyword>
<evidence type="ECO:0000313" key="2">
    <source>
        <dbReference type="EMBL" id="EGI59779.1"/>
    </source>
</evidence>
<dbReference type="Proteomes" id="UP000007755">
    <property type="component" value="Unassembled WGS sequence"/>
</dbReference>
<evidence type="ECO:0000313" key="3">
    <source>
        <dbReference type="Proteomes" id="UP000007755"/>
    </source>
</evidence>
<dbReference type="InParanoid" id="F4X1A7"/>
<sequence length="204" mass="22068">MSAATERPEAEEERSRSRFGRGEVQHGRNVAGGTECTLNVARSSSGRARWPPHATTPASVARSQCPDKKRCPLKLLRAKGDVLPTALWQQTGTKSPLADHVNPFISARPDAAAAKVSHGFDVGHLIDVIGEKGRPRTTSMSMLKRYQNQSIICNNGLLKTTFHKLPPGGHVVSPVGTSASFGSWVAQRAERAVRASFRKGVYMS</sequence>
<feature type="compositionally biased region" description="Basic and acidic residues" evidence="1">
    <location>
        <begin position="13"/>
        <end position="26"/>
    </location>
</feature>
<feature type="region of interest" description="Disordered" evidence="1">
    <location>
        <begin position="1"/>
        <end position="36"/>
    </location>
</feature>